<dbReference type="EMBL" id="AP024425">
    <property type="protein sequence ID" value="BCR93064.1"/>
    <property type="molecule type" value="Genomic_DNA"/>
</dbReference>
<dbReference type="SUPFAM" id="SSF52540">
    <property type="entry name" value="P-loop containing nucleoside triphosphate hydrolases"/>
    <property type="match status" value="3"/>
</dbReference>
<dbReference type="PANTHER" id="PTHR43392">
    <property type="entry name" value="AAA-TYPE ATPASE FAMILY PROTEIN / ANKYRIN REPEAT FAMILY PROTEIN"/>
    <property type="match status" value="1"/>
</dbReference>
<dbReference type="InterPro" id="IPR003959">
    <property type="entry name" value="ATPase_AAA_core"/>
</dbReference>
<feature type="compositionally biased region" description="Basic and acidic residues" evidence="4">
    <location>
        <begin position="116"/>
        <end position="129"/>
    </location>
</feature>
<feature type="compositionally biased region" description="Low complexity" evidence="4">
    <location>
        <begin position="57"/>
        <end position="72"/>
    </location>
</feature>
<dbReference type="PANTHER" id="PTHR43392:SF2">
    <property type="entry name" value="AAA-TYPE ATPASE FAMILY PROTEIN _ ANKYRIN REPEAT FAMILY PROTEIN"/>
    <property type="match status" value="1"/>
</dbReference>
<organism evidence="6 7">
    <name type="scientific">Aspergillus kawachii</name>
    <name type="common">White koji mold</name>
    <name type="synonym">Aspergillus awamori var. kawachi</name>
    <dbReference type="NCBI Taxonomy" id="1069201"/>
    <lineage>
        <taxon>Eukaryota</taxon>
        <taxon>Fungi</taxon>
        <taxon>Dikarya</taxon>
        <taxon>Ascomycota</taxon>
        <taxon>Pezizomycotina</taxon>
        <taxon>Eurotiomycetes</taxon>
        <taxon>Eurotiomycetidae</taxon>
        <taxon>Eurotiales</taxon>
        <taxon>Aspergillaceae</taxon>
        <taxon>Aspergillus</taxon>
        <taxon>Aspergillus subgen. Circumdati</taxon>
    </lineage>
</organism>
<keyword evidence="5" id="KW-0732">Signal</keyword>
<dbReference type="InterPro" id="IPR027417">
    <property type="entry name" value="P-loop_NTPase"/>
</dbReference>
<comment type="similarity">
    <text evidence="1">Belongs to the CbxX/CfxQ family.</text>
</comment>
<evidence type="ECO:0000313" key="7">
    <source>
        <dbReference type="Proteomes" id="UP000661280"/>
    </source>
</evidence>
<dbReference type="Pfam" id="PF00004">
    <property type="entry name" value="AAA"/>
    <property type="match status" value="1"/>
</dbReference>
<sequence length="981" mass="110115">MTKSFIFHPFMLPIVGPLLARLFVYPFRNNMDCSMTRPSSTSRFPFFPFSLWSSKRPQQSTASTQTPAQTSPRIMAQSSQTQIQAPARSEPETQSQRQPESLPRTPVPPQPTAEELAERDRQNRETAREEAVQELDSLVGHDNVKRQLHGVQTWVQICRRHGRDPKSEWYNIAFLGNPGTGKTTVARIYAKMLYAMGICDSHTVCETTGADLASRGPDGVQQLLRNMTDAKAPVQTAGVLIVDHPHTLMDAPQTPATEQALEDIRHAMERNIGRIIVIFTGDADEMNSFLRENPALQQRICSSLRFNDFDRQQLTQLLARRIITEYNGRMQVEGGLEGTYMQAAARRLVRGRAAKGFTNAHAVREMVKSIAQRQAQCLTDQQDSGMDEVDYFFFSKDDVLGPSPAETRSTSEAWEAMQKLIGQDAVKASVAEVFDTTEENYYREIRNQRRLPLRVNRIFAGPPGTGKSTAIRMYAQILVDLGVLNNGEVRVKPLSALCDLPEDQLRATVESTIGNVLVVDVDTDRQERPTVPDAVVDILAAPRDNHCTILVGTHDSISQFLHRAGPKARGFETHLVRFSALTREHMEELFQSKLDEQDLDATPEAFQAAMDTLDNARMRKDFDNARAVEHLLAAAIYHFERRSRTGASAQPVERLLEGRDFNPELVGGTTALVFREELRHSIVPDDIISILKRYHNEMKAAWLQGLDPGARMPAAFVFKGAPGTGKKTVARQLGTLYYKMGALSDGALVPCSVADLLAPNVHPTSVRSRSQLDQNKGKVLFIEDAHRLADTDTTQAVDELVYLLPKYASTMVVILAGPAQEMDQLLANRPRLSALFQEEIVFRNPTPRECLRLLDRKLDEQQIKGPRLYLTDPRAPSHREFTRAIQILSMFPCWSNARDVEVLVRWMVAACIKDLPLDNNSSVSALPAMQLSEEQAMSCMVRLFNLKRDRLRFNQDPKARALPRVLSQPRCTDRTGVKFPV</sequence>
<evidence type="ECO:0000256" key="5">
    <source>
        <dbReference type="SAM" id="SignalP"/>
    </source>
</evidence>
<proteinExistence type="inferred from homology"/>
<protein>
    <submittedName>
        <fullName evidence="6">Uncharacterized protein</fullName>
    </submittedName>
</protein>
<gene>
    <name evidence="6" type="ORF">AKAW2_10110A</name>
</gene>
<reference evidence="6" key="2">
    <citation type="submission" date="2021-02" db="EMBL/GenBank/DDBJ databases">
        <title>Aspergillus luchuensis mut. kawachii IFO 4304 genome sequence.</title>
        <authorList>
            <person name="Mori K."/>
            <person name="Kadooka C."/>
            <person name="Goto M."/>
            <person name="Futagami T."/>
        </authorList>
    </citation>
    <scope>NUCLEOTIDE SEQUENCE</scope>
    <source>
        <strain evidence="6">IFO 4308</strain>
    </source>
</reference>
<dbReference type="InterPro" id="IPR000641">
    <property type="entry name" value="CbxX/CfxQ"/>
</dbReference>
<feature type="signal peptide" evidence="5">
    <location>
        <begin position="1"/>
        <end position="20"/>
    </location>
</feature>
<dbReference type="PRINTS" id="PR00819">
    <property type="entry name" value="CBXCFQXSUPER"/>
</dbReference>
<evidence type="ECO:0000256" key="4">
    <source>
        <dbReference type="SAM" id="MobiDB-lite"/>
    </source>
</evidence>
<dbReference type="GO" id="GO:0005524">
    <property type="term" value="F:ATP binding"/>
    <property type="evidence" value="ECO:0007669"/>
    <property type="project" value="UniProtKB-KW"/>
</dbReference>
<dbReference type="Gene3D" id="1.10.8.60">
    <property type="match status" value="2"/>
</dbReference>
<dbReference type="CDD" id="cd00009">
    <property type="entry name" value="AAA"/>
    <property type="match status" value="1"/>
</dbReference>
<feature type="region of interest" description="Disordered" evidence="4">
    <location>
        <begin position="55"/>
        <end position="129"/>
    </location>
</feature>
<dbReference type="Gene3D" id="3.40.50.300">
    <property type="entry name" value="P-loop containing nucleotide triphosphate hydrolases"/>
    <property type="match status" value="3"/>
</dbReference>
<dbReference type="KEGG" id="aluc:AKAW2_10110A"/>
<reference evidence="6" key="1">
    <citation type="submission" date="2021-01" db="EMBL/GenBank/DDBJ databases">
        <authorList>
            <consortium name="Aspergillus luchuensis mut. kawachii IFO 4304 genome sequencing consortium"/>
            <person name="Kazuki M."/>
            <person name="Futagami T."/>
        </authorList>
    </citation>
    <scope>NUCLEOTIDE SEQUENCE</scope>
    <source>
        <strain evidence="6">IFO 4308</strain>
    </source>
</reference>
<dbReference type="InterPro" id="IPR050773">
    <property type="entry name" value="CbxX/CfxQ_RuBisCO_ESX"/>
</dbReference>
<keyword evidence="7" id="KW-1185">Reference proteome</keyword>
<evidence type="ECO:0000256" key="1">
    <source>
        <dbReference type="ARBA" id="ARBA00010378"/>
    </source>
</evidence>
<dbReference type="OrthoDB" id="2423195at2759"/>
<feature type="chain" id="PRO_5043590828" evidence="5">
    <location>
        <begin position="21"/>
        <end position="981"/>
    </location>
</feature>
<name>A0A7R7WMZ2_ASPKA</name>
<dbReference type="RefSeq" id="XP_041536830.1">
    <property type="nucleotide sequence ID" value="XM_041681900.1"/>
</dbReference>
<evidence type="ECO:0000256" key="2">
    <source>
        <dbReference type="ARBA" id="ARBA00022741"/>
    </source>
</evidence>
<dbReference type="FunFam" id="1.10.8.60:FF:000160">
    <property type="entry name" value="WGS project CABT00000000 data, contig 2.55"/>
    <property type="match status" value="1"/>
</dbReference>
<dbReference type="AlphaFoldDB" id="A0A7R7WMZ2"/>
<accession>A0A7R7WMZ2</accession>
<dbReference type="GO" id="GO:0016887">
    <property type="term" value="F:ATP hydrolysis activity"/>
    <property type="evidence" value="ECO:0007669"/>
    <property type="project" value="InterPro"/>
</dbReference>
<dbReference type="SMART" id="SM00382">
    <property type="entry name" value="AAA"/>
    <property type="match status" value="3"/>
</dbReference>
<evidence type="ECO:0000256" key="3">
    <source>
        <dbReference type="ARBA" id="ARBA00022840"/>
    </source>
</evidence>
<evidence type="ECO:0000313" key="6">
    <source>
        <dbReference type="EMBL" id="BCR93064.1"/>
    </source>
</evidence>
<dbReference type="GeneID" id="64954389"/>
<keyword evidence="2" id="KW-0547">Nucleotide-binding</keyword>
<keyword evidence="3" id="KW-0067">ATP-binding</keyword>
<dbReference type="InterPro" id="IPR003593">
    <property type="entry name" value="AAA+_ATPase"/>
</dbReference>
<dbReference type="Proteomes" id="UP000661280">
    <property type="component" value="Chromosome 1"/>
</dbReference>